<protein>
    <recommendedName>
        <fullName evidence="3">Phage protein</fullName>
    </recommendedName>
</protein>
<accession>A0ABT9FN02</accession>
<name>A0ABT9FN02_9BACL</name>
<evidence type="ECO:0000313" key="2">
    <source>
        <dbReference type="Proteomes" id="UP001241848"/>
    </source>
</evidence>
<gene>
    <name evidence="1" type="ORF">OIN60_03155</name>
</gene>
<evidence type="ECO:0000313" key="1">
    <source>
        <dbReference type="EMBL" id="MDP4095787.1"/>
    </source>
</evidence>
<sequence>MKHPTWFERVMQHRLDDVSARIIRQPEISTLREEEHLVFQRLFSGMDLANKPEFSDWEDKHHHKQALENEYLYWQGMKDGVQLAYTVLEMMLHDEKEQEE</sequence>
<dbReference type="EMBL" id="JAPCKK010000006">
    <property type="protein sequence ID" value="MDP4095787.1"/>
    <property type="molecule type" value="Genomic_DNA"/>
</dbReference>
<comment type="caution">
    <text evidence="1">The sequence shown here is derived from an EMBL/GenBank/DDBJ whole genome shotgun (WGS) entry which is preliminary data.</text>
</comment>
<keyword evidence="2" id="KW-1185">Reference proteome</keyword>
<organism evidence="1 2">
    <name type="scientific">Paenibacillus zeirhizosphaerae</name>
    <dbReference type="NCBI Taxonomy" id="2987519"/>
    <lineage>
        <taxon>Bacteria</taxon>
        <taxon>Bacillati</taxon>
        <taxon>Bacillota</taxon>
        <taxon>Bacilli</taxon>
        <taxon>Bacillales</taxon>
        <taxon>Paenibacillaceae</taxon>
        <taxon>Paenibacillus</taxon>
    </lineage>
</organism>
<reference evidence="1 2" key="1">
    <citation type="submission" date="2022-10" db="EMBL/GenBank/DDBJ databases">
        <title>Paenibacillus description and whole genome data of maize root bacterial community.</title>
        <authorList>
            <person name="Marton D."/>
            <person name="Farkas M."/>
            <person name="Cserhati M."/>
        </authorList>
    </citation>
    <scope>NUCLEOTIDE SEQUENCE [LARGE SCALE GENOMIC DNA]</scope>
    <source>
        <strain evidence="1 2">P96</strain>
    </source>
</reference>
<dbReference type="RefSeq" id="WP_305753424.1">
    <property type="nucleotide sequence ID" value="NZ_JAPCKK010000006.1"/>
</dbReference>
<evidence type="ECO:0008006" key="3">
    <source>
        <dbReference type="Google" id="ProtNLM"/>
    </source>
</evidence>
<proteinExistence type="predicted"/>
<dbReference type="Proteomes" id="UP001241848">
    <property type="component" value="Unassembled WGS sequence"/>
</dbReference>